<protein>
    <recommendedName>
        <fullName evidence="4">Isochorismate synthase</fullName>
    </recommendedName>
</protein>
<accession>A0AAV3XLX3</accession>
<comment type="caution">
    <text evidence="2">The sequence shown here is derived from an EMBL/GenBank/DDBJ whole genome shotgun (WGS) entry which is preliminary data.</text>
</comment>
<name>A0AAV3XLX3_9CYAN</name>
<evidence type="ECO:0000313" key="3">
    <source>
        <dbReference type="Proteomes" id="UP001050975"/>
    </source>
</evidence>
<feature type="compositionally biased region" description="Basic and acidic residues" evidence="1">
    <location>
        <begin position="40"/>
        <end position="50"/>
    </location>
</feature>
<evidence type="ECO:0000313" key="2">
    <source>
        <dbReference type="EMBL" id="GET42935.1"/>
    </source>
</evidence>
<dbReference type="RefSeq" id="WP_226591198.1">
    <property type="nucleotide sequence ID" value="NZ_BLAY01000189.1"/>
</dbReference>
<reference evidence="2" key="1">
    <citation type="submission" date="2019-10" db="EMBL/GenBank/DDBJ databases">
        <title>Draft genome sequece of Microseira wollei NIES-4236.</title>
        <authorList>
            <person name="Yamaguchi H."/>
            <person name="Suzuki S."/>
            <person name="Kawachi M."/>
        </authorList>
    </citation>
    <scope>NUCLEOTIDE SEQUENCE</scope>
    <source>
        <strain evidence="2">NIES-4236</strain>
    </source>
</reference>
<evidence type="ECO:0000256" key="1">
    <source>
        <dbReference type="SAM" id="MobiDB-lite"/>
    </source>
</evidence>
<evidence type="ECO:0008006" key="4">
    <source>
        <dbReference type="Google" id="ProtNLM"/>
    </source>
</evidence>
<feature type="region of interest" description="Disordered" evidence="1">
    <location>
        <begin position="25"/>
        <end position="50"/>
    </location>
</feature>
<gene>
    <name evidence="2" type="ORF">MiSe_77530</name>
</gene>
<sequence>MDITKTIENISEYFSGALARIFGPTDDKYPPTGVQPFEGDPYKEGDSSDW</sequence>
<dbReference type="AlphaFoldDB" id="A0AAV3XLX3"/>
<keyword evidence="3" id="KW-1185">Reference proteome</keyword>
<dbReference type="Proteomes" id="UP001050975">
    <property type="component" value="Unassembled WGS sequence"/>
</dbReference>
<organism evidence="2 3">
    <name type="scientific">Microseira wollei NIES-4236</name>
    <dbReference type="NCBI Taxonomy" id="2530354"/>
    <lineage>
        <taxon>Bacteria</taxon>
        <taxon>Bacillati</taxon>
        <taxon>Cyanobacteriota</taxon>
        <taxon>Cyanophyceae</taxon>
        <taxon>Oscillatoriophycideae</taxon>
        <taxon>Aerosakkonematales</taxon>
        <taxon>Aerosakkonemataceae</taxon>
        <taxon>Microseira</taxon>
    </lineage>
</organism>
<proteinExistence type="predicted"/>
<dbReference type="EMBL" id="BLAY01000189">
    <property type="protein sequence ID" value="GET42935.1"/>
    <property type="molecule type" value="Genomic_DNA"/>
</dbReference>